<evidence type="ECO:0008006" key="4">
    <source>
        <dbReference type="Google" id="ProtNLM"/>
    </source>
</evidence>
<dbReference type="InterPro" id="IPR052041">
    <property type="entry name" value="Nucleic_acid_metab_PIN/TRAM"/>
</dbReference>
<dbReference type="RefSeq" id="XP_033464105.1">
    <property type="nucleotide sequence ID" value="XM_033606164.1"/>
</dbReference>
<evidence type="ECO:0000256" key="1">
    <source>
        <dbReference type="SAM" id="MobiDB-lite"/>
    </source>
</evidence>
<reference evidence="3" key="3">
    <citation type="submission" date="2025-08" db="UniProtKB">
        <authorList>
            <consortium name="RefSeq"/>
        </authorList>
    </citation>
    <scope>IDENTIFICATION</scope>
    <source>
        <strain evidence="3">CBS 342.82</strain>
    </source>
</reference>
<reference evidence="3" key="2">
    <citation type="submission" date="2020-04" db="EMBL/GenBank/DDBJ databases">
        <authorList>
            <consortium name="NCBI Genome Project"/>
        </authorList>
    </citation>
    <scope>NUCLEOTIDE SEQUENCE</scope>
    <source>
        <strain evidence="3">CBS 342.82</strain>
    </source>
</reference>
<feature type="region of interest" description="Disordered" evidence="1">
    <location>
        <begin position="86"/>
        <end position="114"/>
    </location>
</feature>
<organism evidence="3">
    <name type="scientific">Dissoconium aciculare CBS 342.82</name>
    <dbReference type="NCBI Taxonomy" id="1314786"/>
    <lineage>
        <taxon>Eukaryota</taxon>
        <taxon>Fungi</taxon>
        <taxon>Dikarya</taxon>
        <taxon>Ascomycota</taxon>
        <taxon>Pezizomycotina</taxon>
        <taxon>Dothideomycetes</taxon>
        <taxon>Dothideomycetidae</taxon>
        <taxon>Mycosphaerellales</taxon>
        <taxon>Dissoconiaceae</taxon>
        <taxon>Dissoconium</taxon>
    </lineage>
</organism>
<reference evidence="3" key="1">
    <citation type="submission" date="2020-01" db="EMBL/GenBank/DDBJ databases">
        <authorList>
            <consortium name="DOE Joint Genome Institute"/>
            <person name="Haridas S."/>
            <person name="Albert R."/>
            <person name="Binder M."/>
            <person name="Bloem J."/>
            <person name="Labutti K."/>
            <person name="Salamov A."/>
            <person name="Andreopoulos B."/>
            <person name="Baker S.E."/>
            <person name="Barry K."/>
            <person name="Bills G."/>
            <person name="Bluhm B.H."/>
            <person name="Cannon C."/>
            <person name="Castanera R."/>
            <person name="Culley D.E."/>
            <person name="Daum C."/>
            <person name="Ezra D."/>
            <person name="Gonzalez J.B."/>
            <person name="Henrissat B."/>
            <person name="Kuo A."/>
            <person name="Liang C."/>
            <person name="Lipzen A."/>
            <person name="Lutzoni F."/>
            <person name="Magnuson J."/>
            <person name="Mondo S."/>
            <person name="Nolan M."/>
            <person name="Ohm R."/>
            <person name="Pangilinan J."/>
            <person name="Park H.-J."/>
            <person name="Ramirez L."/>
            <person name="Alfaro M."/>
            <person name="Sun H."/>
            <person name="Tritt A."/>
            <person name="Yoshinaga Y."/>
            <person name="Zwiers L.-H."/>
            <person name="Turgeon B.G."/>
            <person name="Goodwin S.B."/>
            <person name="Spatafora J.W."/>
            <person name="Crous P.W."/>
            <person name="Grigoriev I.V."/>
        </authorList>
    </citation>
    <scope>NUCLEOTIDE SEQUENCE</scope>
    <source>
        <strain evidence="3">CBS 342.82</strain>
    </source>
</reference>
<accession>A0A6J3MH98</accession>
<keyword evidence="2" id="KW-1185">Reference proteome</keyword>
<dbReference type="GeneID" id="54363964"/>
<name>A0A6J3MH98_9PEZI</name>
<sequence length="342" mass="38556">MSDSIQRRIQQLGNLELALLLSFVAEEHCIFTTEPHNTPVLQEELSRSCKATFNVRSAVVHCSSDTTIDDFNDSILIDADVDISSPSRRPRDLGQHRSVLDQRSDQPREPGRLGSIVDPLVQRQIADVIIVTQLDRASEVVQVQALELIRSKRIFTRSSMQVAPKGLLVVAILSEPTVRLTYHLQDMFCMSHFHSEDEKTHQFDNSATRYELPKFGKEEIESLRENMAEIEINAEIAQYLHNIEVFLRNSRFVKRGVTGAATRHLRKLSRALVPLHNLDYIPPSLVALAARKVYAHRLVLATADNEKTLLWGSDPEAVAELLRDVTVEDVIEDVLASVEAPL</sequence>
<evidence type="ECO:0000313" key="3">
    <source>
        <dbReference type="RefSeq" id="XP_033464105.1"/>
    </source>
</evidence>
<dbReference type="OrthoDB" id="444631at2759"/>
<dbReference type="Gene3D" id="1.10.8.80">
    <property type="entry name" value="Magnesium chelatase subunit I, C-Terminal domain"/>
    <property type="match status" value="1"/>
</dbReference>
<dbReference type="PANTHER" id="PTHR11603">
    <property type="entry name" value="AAA FAMILY ATPASE"/>
    <property type="match status" value="1"/>
</dbReference>
<proteinExistence type="predicted"/>
<feature type="compositionally biased region" description="Basic and acidic residues" evidence="1">
    <location>
        <begin position="89"/>
        <end position="111"/>
    </location>
</feature>
<dbReference type="AlphaFoldDB" id="A0A6J3MH98"/>
<dbReference type="Proteomes" id="UP000504637">
    <property type="component" value="Unplaced"/>
</dbReference>
<protein>
    <recommendedName>
        <fullName evidence="4">Magnesium chelatase</fullName>
    </recommendedName>
</protein>
<dbReference type="PANTHER" id="PTHR11603:SF132">
    <property type="entry name" value="C2H2-TYPE DOMAIN-CONTAINING PROTEIN"/>
    <property type="match status" value="1"/>
</dbReference>
<evidence type="ECO:0000313" key="2">
    <source>
        <dbReference type="Proteomes" id="UP000504637"/>
    </source>
</evidence>
<gene>
    <name evidence="3" type="ORF">K489DRAFT_385787</name>
</gene>